<evidence type="ECO:0000313" key="3">
    <source>
        <dbReference type="EMBL" id="SDU86586.1"/>
    </source>
</evidence>
<dbReference type="RefSeq" id="WP_091073634.1">
    <property type="nucleotide sequence ID" value="NZ_LT629799.1"/>
</dbReference>
<dbReference type="EMBL" id="LT629799">
    <property type="protein sequence ID" value="SDU86586.1"/>
    <property type="molecule type" value="Genomic_DNA"/>
</dbReference>
<proteinExistence type="predicted"/>
<name>A0A1H2M253_9ACTN</name>
<dbReference type="STRING" id="546874.SAMN04488544_1172"/>
<dbReference type="Gene3D" id="3.40.710.10">
    <property type="entry name" value="DD-peptidase/beta-lactamase superfamily"/>
    <property type="match status" value="1"/>
</dbReference>
<dbReference type="InterPro" id="IPR050491">
    <property type="entry name" value="AmpC-like"/>
</dbReference>
<reference evidence="4" key="1">
    <citation type="submission" date="2016-10" db="EMBL/GenBank/DDBJ databases">
        <authorList>
            <person name="Varghese N."/>
            <person name="Submissions S."/>
        </authorList>
    </citation>
    <scope>NUCLEOTIDE SEQUENCE [LARGE SCALE GENOMIC DNA]</scope>
    <source>
        <strain evidence="4">DSM 21743</strain>
    </source>
</reference>
<evidence type="ECO:0000313" key="4">
    <source>
        <dbReference type="Proteomes" id="UP000198825"/>
    </source>
</evidence>
<dbReference type="Pfam" id="PF00144">
    <property type="entry name" value="Beta-lactamase"/>
    <property type="match status" value="1"/>
</dbReference>
<sequence>MPSERQDPQRPHDAQERPSAWSGTALVVRGDEVLEEVSQGPAAGEDGPRCTPGLRSQAGSISKLVVSVVVLRLVEQRLLDLDVPVSRWLAGTPQGWAGITPRHLLGQTSGLGHWGDVPGLPGSLLVDPPARDDLVRMIIDAPLVADPGDAWRYSGPGFLVAALVVEAAVGAAYGEVADELVLRPAGMRGTTSGRHPTDLAEVALGHRDGELLPLLEGFTHLPGTGDLWTTAGDLVRLSQALRAGVLLGERGAERLWTPYAVVPGAPAGGPVVPQAYGFGTFLGTVKGHRARINPGDNPGYQSLLAHLPEEDLDVVVLANDEAPAVDAALRSLTAV</sequence>
<protein>
    <submittedName>
        <fullName evidence="3">CubicO group peptidase, beta-lactamase class C family</fullName>
    </submittedName>
</protein>
<gene>
    <name evidence="3" type="ORF">SAMN04488544_1172</name>
</gene>
<organism evidence="3 4">
    <name type="scientific">Microlunatus sagamiharensis</name>
    <dbReference type="NCBI Taxonomy" id="546874"/>
    <lineage>
        <taxon>Bacteria</taxon>
        <taxon>Bacillati</taxon>
        <taxon>Actinomycetota</taxon>
        <taxon>Actinomycetes</taxon>
        <taxon>Propionibacteriales</taxon>
        <taxon>Propionibacteriaceae</taxon>
        <taxon>Microlunatus</taxon>
    </lineage>
</organism>
<dbReference type="OrthoDB" id="9809635at2"/>
<dbReference type="SUPFAM" id="SSF56601">
    <property type="entry name" value="beta-lactamase/transpeptidase-like"/>
    <property type="match status" value="1"/>
</dbReference>
<evidence type="ECO:0000259" key="2">
    <source>
        <dbReference type="Pfam" id="PF00144"/>
    </source>
</evidence>
<dbReference type="InterPro" id="IPR001466">
    <property type="entry name" value="Beta-lactam-related"/>
</dbReference>
<feature type="region of interest" description="Disordered" evidence="1">
    <location>
        <begin position="1"/>
        <end position="22"/>
    </location>
</feature>
<keyword evidence="4" id="KW-1185">Reference proteome</keyword>
<dbReference type="PANTHER" id="PTHR46825">
    <property type="entry name" value="D-ALANYL-D-ALANINE-CARBOXYPEPTIDASE/ENDOPEPTIDASE AMPH"/>
    <property type="match status" value="1"/>
</dbReference>
<dbReference type="PANTHER" id="PTHR46825:SF9">
    <property type="entry name" value="BETA-LACTAMASE-RELATED DOMAIN-CONTAINING PROTEIN"/>
    <property type="match status" value="1"/>
</dbReference>
<dbReference type="AlphaFoldDB" id="A0A1H2M253"/>
<feature type="domain" description="Beta-lactamase-related" evidence="2">
    <location>
        <begin position="24"/>
        <end position="329"/>
    </location>
</feature>
<accession>A0A1H2M253</accession>
<dbReference type="InterPro" id="IPR012338">
    <property type="entry name" value="Beta-lactam/transpept-like"/>
</dbReference>
<evidence type="ECO:0000256" key="1">
    <source>
        <dbReference type="SAM" id="MobiDB-lite"/>
    </source>
</evidence>
<dbReference type="Proteomes" id="UP000198825">
    <property type="component" value="Chromosome I"/>
</dbReference>
<feature type="compositionally biased region" description="Basic and acidic residues" evidence="1">
    <location>
        <begin position="1"/>
        <end position="16"/>
    </location>
</feature>